<comment type="similarity">
    <text evidence="2">Belongs to the oligopeptide OPT transporter family.</text>
</comment>
<dbReference type="PANTHER" id="PTHR22601">
    <property type="entry name" value="ISP4 LIKE PROTEIN"/>
    <property type="match status" value="1"/>
</dbReference>
<feature type="transmembrane region" description="Helical" evidence="9">
    <location>
        <begin position="638"/>
        <end position="656"/>
    </location>
</feature>
<keyword evidence="5" id="KW-0571">Peptide transport</keyword>
<keyword evidence="11" id="KW-1185">Reference proteome</keyword>
<dbReference type="InterPro" id="IPR004813">
    <property type="entry name" value="OPT"/>
</dbReference>
<protein>
    <submittedName>
        <fullName evidence="10">Isp4 protein</fullName>
    </submittedName>
</protein>
<dbReference type="OrthoDB" id="9986677at2759"/>
<evidence type="ECO:0000256" key="1">
    <source>
        <dbReference type="ARBA" id="ARBA00004141"/>
    </source>
</evidence>
<evidence type="ECO:0000256" key="8">
    <source>
        <dbReference type="ARBA" id="ARBA00023136"/>
    </source>
</evidence>
<sequence>MKAEHDPKTIEKSGEPVETVTGIQDAEKNVFSAESKPPSVDMGMVAEVHIPDDADEWVDPRLRDYPVPAVAKTVSLHNDPTEPILTFRFWVLGGFWVSVGCIISTFYFFKPYSTTLSGVTIQLLSWWTGMAMARWLPTRKWTTFGYEWSLNPGPWNSKEHALIVVAVWGSQHTAYGLGPISALELYYGHRISAGWSILFLLSTQLLGYGFVGLFRDIVVRPPKIFYPVALPNVALFNAMHKNPARTAKSVKYFAIVATATFCYQWFPSLIWPMLGSLPLLCYMGHGNWIAYLIGSGSKGFGMLDISLDWNYASFFAPLYTPLWSTASQVAGAVFSCWFLYPILYFANARDSQNYPAMSSGTFDSTGATYNVSRVLTPDGTGNYTAMAEYSSPHWSTSYAMTFFWGFASSTGAIAFALLWYGNESWSAIRETWSKGRKSYDDDPYFRVVSDFKRVPHWWYLAILAIATALSLASLYGGDWGLPWWGFILISVISLLFTFPSGILFGIANIQVGMTYFSELIAGALFKGHPRAMLATLVFGRQVLDQTLNLCSDYKFGFYMKIPERELFAAQIYGTLLGPFINYGLMRVIIDRVGVDVLTGVKESPSWLALKSRNFYSMSVIWGVLGPESFFGSGSEYSYIYYGFLVGPGLVLIAYLVQRWKPTWNIEHCFNPVVIMFGATWFPVYGTTNLMTSAIVAFVFMGYIQRYHPVWFRKYNYLTSVGLDCGSQIMQTVMVFTISLTNTKFPTWWGNSAATDRCFPPSTLPPAMQP</sequence>
<keyword evidence="8 9" id="KW-0472">Membrane</keyword>
<keyword evidence="7 9" id="KW-1133">Transmembrane helix</keyword>
<feature type="transmembrane region" description="Helical" evidence="9">
    <location>
        <begin position="457"/>
        <end position="477"/>
    </location>
</feature>
<evidence type="ECO:0000313" key="10">
    <source>
        <dbReference type="EMBL" id="KAH6879876.1"/>
    </source>
</evidence>
<dbReference type="GO" id="GO:0015031">
    <property type="term" value="P:protein transport"/>
    <property type="evidence" value="ECO:0007669"/>
    <property type="project" value="UniProtKB-KW"/>
</dbReference>
<feature type="transmembrane region" description="Helical" evidence="9">
    <location>
        <begin position="687"/>
        <end position="703"/>
    </location>
</feature>
<comment type="caution">
    <text evidence="10">The sequence shown here is derived from an EMBL/GenBank/DDBJ whole genome shotgun (WGS) entry which is preliminary data.</text>
</comment>
<accession>A0A9P8VVD2</accession>
<feature type="transmembrane region" description="Helical" evidence="9">
    <location>
        <begin position="193"/>
        <end position="214"/>
    </location>
</feature>
<keyword evidence="6" id="KW-0653">Protein transport</keyword>
<dbReference type="EMBL" id="JAGPYM010000028">
    <property type="protein sequence ID" value="KAH6879876.1"/>
    <property type="molecule type" value="Genomic_DNA"/>
</dbReference>
<organism evidence="10 11">
    <name type="scientific">Thelonectria olida</name>
    <dbReference type="NCBI Taxonomy" id="1576542"/>
    <lineage>
        <taxon>Eukaryota</taxon>
        <taxon>Fungi</taxon>
        <taxon>Dikarya</taxon>
        <taxon>Ascomycota</taxon>
        <taxon>Pezizomycotina</taxon>
        <taxon>Sordariomycetes</taxon>
        <taxon>Hypocreomycetidae</taxon>
        <taxon>Hypocreales</taxon>
        <taxon>Nectriaceae</taxon>
        <taxon>Thelonectria</taxon>
    </lineage>
</organism>
<proteinExistence type="inferred from homology"/>
<evidence type="ECO:0000256" key="9">
    <source>
        <dbReference type="SAM" id="Phobius"/>
    </source>
</evidence>
<feature type="transmembrane region" description="Helical" evidence="9">
    <location>
        <begin position="314"/>
        <end position="340"/>
    </location>
</feature>
<feature type="transmembrane region" description="Helical" evidence="9">
    <location>
        <begin position="249"/>
        <end position="266"/>
    </location>
</feature>
<gene>
    <name evidence="10" type="ORF">B0T10DRAFT_582633</name>
</gene>
<feature type="transmembrane region" description="Helical" evidence="9">
    <location>
        <begin position="398"/>
        <end position="420"/>
    </location>
</feature>
<dbReference type="NCBIfam" id="TIGR00728">
    <property type="entry name" value="OPT_sfam"/>
    <property type="match status" value="1"/>
</dbReference>
<comment type="subcellular location">
    <subcellularLocation>
        <location evidence="1">Membrane</location>
        <topology evidence="1">Multi-pass membrane protein</topology>
    </subcellularLocation>
</comment>
<dbReference type="Proteomes" id="UP000777438">
    <property type="component" value="Unassembled WGS sequence"/>
</dbReference>
<evidence type="ECO:0000256" key="7">
    <source>
        <dbReference type="ARBA" id="ARBA00022989"/>
    </source>
</evidence>
<reference evidence="10 11" key="1">
    <citation type="journal article" date="2021" name="Nat. Commun.">
        <title>Genetic determinants of endophytism in the Arabidopsis root mycobiome.</title>
        <authorList>
            <person name="Mesny F."/>
            <person name="Miyauchi S."/>
            <person name="Thiergart T."/>
            <person name="Pickel B."/>
            <person name="Atanasova L."/>
            <person name="Karlsson M."/>
            <person name="Huettel B."/>
            <person name="Barry K.W."/>
            <person name="Haridas S."/>
            <person name="Chen C."/>
            <person name="Bauer D."/>
            <person name="Andreopoulos W."/>
            <person name="Pangilinan J."/>
            <person name="LaButti K."/>
            <person name="Riley R."/>
            <person name="Lipzen A."/>
            <person name="Clum A."/>
            <person name="Drula E."/>
            <person name="Henrissat B."/>
            <person name="Kohler A."/>
            <person name="Grigoriev I.V."/>
            <person name="Martin F.M."/>
            <person name="Hacquard S."/>
        </authorList>
    </citation>
    <scope>NUCLEOTIDE SEQUENCE [LARGE SCALE GENOMIC DNA]</scope>
    <source>
        <strain evidence="10 11">MPI-CAGE-CH-0241</strain>
    </source>
</reference>
<evidence type="ECO:0000256" key="2">
    <source>
        <dbReference type="ARBA" id="ARBA00008807"/>
    </source>
</evidence>
<feature type="transmembrane region" description="Helical" evidence="9">
    <location>
        <begin position="483"/>
        <end position="507"/>
    </location>
</feature>
<evidence type="ECO:0000256" key="6">
    <source>
        <dbReference type="ARBA" id="ARBA00022927"/>
    </source>
</evidence>
<dbReference type="GO" id="GO:0035673">
    <property type="term" value="F:oligopeptide transmembrane transporter activity"/>
    <property type="evidence" value="ECO:0007669"/>
    <property type="project" value="InterPro"/>
</dbReference>
<keyword evidence="3" id="KW-0813">Transport</keyword>
<dbReference type="InterPro" id="IPR004648">
    <property type="entry name" value="Oligpept_transpt"/>
</dbReference>
<evidence type="ECO:0000313" key="11">
    <source>
        <dbReference type="Proteomes" id="UP000777438"/>
    </source>
</evidence>
<keyword evidence="4 9" id="KW-0812">Transmembrane</keyword>
<name>A0A9P8VVD2_9HYPO</name>
<dbReference type="Pfam" id="PF03169">
    <property type="entry name" value="OPT"/>
    <property type="match status" value="1"/>
</dbReference>
<evidence type="ECO:0000256" key="4">
    <source>
        <dbReference type="ARBA" id="ARBA00022692"/>
    </source>
</evidence>
<evidence type="ECO:0000256" key="5">
    <source>
        <dbReference type="ARBA" id="ARBA00022856"/>
    </source>
</evidence>
<dbReference type="AlphaFoldDB" id="A0A9P8VVD2"/>
<dbReference type="GO" id="GO:0016020">
    <property type="term" value="C:membrane"/>
    <property type="evidence" value="ECO:0007669"/>
    <property type="project" value="UniProtKB-SubCell"/>
</dbReference>
<feature type="transmembrane region" description="Helical" evidence="9">
    <location>
        <begin position="89"/>
        <end position="109"/>
    </location>
</feature>
<evidence type="ECO:0000256" key="3">
    <source>
        <dbReference type="ARBA" id="ARBA00022448"/>
    </source>
</evidence>